<keyword evidence="3" id="KW-1185">Reference proteome</keyword>
<feature type="transmembrane region" description="Helical" evidence="1">
    <location>
        <begin position="60"/>
        <end position="77"/>
    </location>
</feature>
<gene>
    <name evidence="2" type="ORF">Cpap_1115</name>
</gene>
<evidence type="ECO:0000313" key="3">
    <source>
        <dbReference type="Proteomes" id="UP000003860"/>
    </source>
</evidence>
<reference evidence="2" key="1">
    <citation type="submission" date="2009-07" db="EMBL/GenBank/DDBJ databases">
        <authorList>
            <consortium name="US DOE Joint Genome Institute (JGI-PGF)"/>
            <person name="Lucas S."/>
            <person name="Copeland A."/>
            <person name="Lapidus A."/>
            <person name="Glavina del Rio T."/>
            <person name="Tice H."/>
            <person name="Bruce D."/>
            <person name="Goodwin L."/>
            <person name="Pitluck S."/>
            <person name="Larimer F."/>
            <person name="Land M.L."/>
            <person name="Mouttaki H."/>
            <person name="He Z."/>
            <person name="Zhou J."/>
            <person name="Hemme C.L."/>
        </authorList>
    </citation>
    <scope>NUCLEOTIDE SEQUENCE</scope>
    <source>
        <strain evidence="2">DSM 2782</strain>
    </source>
</reference>
<dbReference type="RefSeq" id="WP_004620434.1">
    <property type="nucleotide sequence ID" value="NZ_ACXX02000010.1"/>
</dbReference>
<organism evidence="2 3">
    <name type="scientific">Ruminiclostridium papyrosolvens DSM 2782</name>
    <dbReference type="NCBI Taxonomy" id="588581"/>
    <lineage>
        <taxon>Bacteria</taxon>
        <taxon>Bacillati</taxon>
        <taxon>Bacillota</taxon>
        <taxon>Clostridia</taxon>
        <taxon>Eubacteriales</taxon>
        <taxon>Oscillospiraceae</taxon>
        <taxon>Ruminiclostridium</taxon>
    </lineage>
</organism>
<dbReference type="Proteomes" id="UP000003860">
    <property type="component" value="Unassembled WGS sequence"/>
</dbReference>
<sequence>MNTHIDRGVAAKYEVPAYDEKKLLETIHAAKKEYHRQMLLEPMSGLEFLFEQMLSLSKRYWLMQLVVFFAAAISLGFLNSYEGMNDKKITYCAIYAPMLIIFSIPELWKNISAKTYEIENSTYFNLNKIYFSRIVLVGMLDLILATILTVITVKAGGFSPYEAIIYFFVPFNFNSCICFSLLCIRRISSELVAASGCIGGAVFWYVLVKDYHVYELLQTKTWCVLLILSLVYIIFSCKRFVESGRSYLEVCK</sequence>
<keyword evidence="1" id="KW-0472">Membrane</keyword>
<evidence type="ECO:0000256" key="1">
    <source>
        <dbReference type="SAM" id="Phobius"/>
    </source>
</evidence>
<feature type="transmembrane region" description="Helical" evidence="1">
    <location>
        <begin position="129"/>
        <end position="151"/>
    </location>
</feature>
<name>F1TEY2_9FIRM</name>
<dbReference type="eggNOG" id="ENOG50309TJ">
    <property type="taxonomic scope" value="Bacteria"/>
</dbReference>
<protein>
    <submittedName>
        <fullName evidence="2">Uncharacterized protein</fullName>
    </submittedName>
</protein>
<feature type="transmembrane region" description="Helical" evidence="1">
    <location>
        <begin position="219"/>
        <end position="237"/>
    </location>
</feature>
<keyword evidence="1" id="KW-1133">Transmembrane helix</keyword>
<dbReference type="STRING" id="588581.Cpap_1115"/>
<comment type="caution">
    <text evidence="2">The sequence shown here is derived from an EMBL/GenBank/DDBJ whole genome shotgun (WGS) entry which is preliminary data.</text>
</comment>
<feature type="transmembrane region" description="Helical" evidence="1">
    <location>
        <begin position="89"/>
        <end position="108"/>
    </location>
</feature>
<reference evidence="2" key="2">
    <citation type="submission" date="2011-01" db="EMBL/GenBank/DDBJ databases">
        <title>The Non-contiguous Finished genome of Clostridium papyrosolvens.</title>
        <authorList>
            <person name="Lucas S."/>
            <person name="Copeland A."/>
            <person name="Lapidus A."/>
            <person name="Cheng J.-F."/>
            <person name="Goodwin L."/>
            <person name="Pitluck S."/>
            <person name="Misra M."/>
            <person name="Chertkov O."/>
            <person name="Detter J.C."/>
            <person name="Han C."/>
            <person name="Tapia R."/>
            <person name="Land M."/>
            <person name="Hauser L."/>
            <person name="Kyrpides N."/>
            <person name="Ivanova N."/>
            <person name="Pagani I."/>
            <person name="Mouttaki H."/>
            <person name="He Z."/>
            <person name="Zhou J."/>
            <person name="Hemme C.L."/>
            <person name="Woyke T."/>
        </authorList>
    </citation>
    <scope>NUCLEOTIDE SEQUENCE [LARGE SCALE GENOMIC DNA]</scope>
    <source>
        <strain evidence="2">DSM 2782</strain>
    </source>
</reference>
<dbReference type="AlphaFoldDB" id="F1TEY2"/>
<feature type="transmembrane region" description="Helical" evidence="1">
    <location>
        <begin position="163"/>
        <end position="184"/>
    </location>
</feature>
<dbReference type="EMBL" id="ACXX02000010">
    <property type="protein sequence ID" value="EGD46920.1"/>
    <property type="molecule type" value="Genomic_DNA"/>
</dbReference>
<feature type="transmembrane region" description="Helical" evidence="1">
    <location>
        <begin position="191"/>
        <end position="207"/>
    </location>
</feature>
<evidence type="ECO:0000313" key="2">
    <source>
        <dbReference type="EMBL" id="EGD46920.1"/>
    </source>
</evidence>
<keyword evidence="1" id="KW-0812">Transmembrane</keyword>
<proteinExistence type="predicted"/>
<accession>F1TEY2</accession>
<dbReference type="OrthoDB" id="1691759at2"/>